<feature type="transmembrane region" description="Helical" evidence="13">
    <location>
        <begin position="44"/>
        <end position="76"/>
    </location>
</feature>
<dbReference type="PIRSF" id="PIRSF006603">
    <property type="entry name" value="DinF"/>
    <property type="match status" value="1"/>
</dbReference>
<sequence>MKNKKSFLYVMLTIAFPIALQNLLTTTASMVDTIMIGRLGESCVAAVGICSQISSLFFSCYWGFASASILFFSQYWGADDEKGINRTFGITFICMAIVGFAFASLCIIRPEFLLGVYTDKEVFIQIGKPYMRIVGWAYPLQVFAVLISFLLRSTERVKAPLICSIVGLVVNFCLNFVLIYGKFGAPKMGAAGAAVGTLASAIINLLLLFIYLMRSECKVRIRLSQMFLFHGGFIRVYLANAFPILCNELFYGVGQMLINIVIGHQNESAIAAMAAFRVCEGFVYAFFGGLSNATSVVIGQSVGAGDHKGAYRFMKRSALFCPAVTFGIVLICALLHEPLFGLFGLGDQALRYGMYMLYIYLFFGAVRTCNYIMNEGYRAAGETRVGTYVEIGGLFLVSVPATWIAGMVLHLPFLAVFSFVYTDELVRLAIELAYTRSGKWVKPVTEAGRKTLPEFKDWLKNRNNRKRNATSIKNN</sequence>
<protein>
    <recommendedName>
        <fullName evidence="4">Probable multidrug resistance protein NorM</fullName>
    </recommendedName>
    <alternativeName>
        <fullName evidence="12">Multidrug-efflux transporter</fullName>
    </alternativeName>
</protein>
<keyword evidence="8 13" id="KW-0812">Transmembrane</keyword>
<feature type="transmembrane region" description="Helical" evidence="13">
    <location>
        <begin position="161"/>
        <end position="181"/>
    </location>
</feature>
<comment type="function">
    <text evidence="1">Multidrug efflux pump.</text>
</comment>
<dbReference type="NCBIfam" id="TIGR00797">
    <property type="entry name" value="matE"/>
    <property type="match status" value="1"/>
</dbReference>
<evidence type="ECO:0000313" key="14">
    <source>
        <dbReference type="EMBL" id="MBC5663554.1"/>
    </source>
</evidence>
<evidence type="ECO:0000256" key="2">
    <source>
        <dbReference type="ARBA" id="ARBA00004651"/>
    </source>
</evidence>
<dbReference type="EMBL" id="JACOOX010000006">
    <property type="protein sequence ID" value="MBC5663554.1"/>
    <property type="molecule type" value="Genomic_DNA"/>
</dbReference>
<evidence type="ECO:0000256" key="8">
    <source>
        <dbReference type="ARBA" id="ARBA00022692"/>
    </source>
</evidence>
<name>A0A8I0AI73_9FIRM</name>
<feature type="transmembrane region" description="Helical" evidence="13">
    <location>
        <begin position="317"/>
        <end position="336"/>
    </location>
</feature>
<keyword evidence="6" id="KW-0050">Antiport</keyword>
<feature type="transmembrane region" description="Helical" evidence="13">
    <location>
        <begin position="385"/>
        <end position="405"/>
    </location>
</feature>
<accession>A0A8I0AI73</accession>
<keyword evidence="7" id="KW-1003">Cell membrane</keyword>
<feature type="transmembrane region" description="Helical" evidence="13">
    <location>
        <begin position="282"/>
        <end position="305"/>
    </location>
</feature>
<dbReference type="GO" id="GO:0005886">
    <property type="term" value="C:plasma membrane"/>
    <property type="evidence" value="ECO:0007669"/>
    <property type="project" value="UniProtKB-SubCell"/>
</dbReference>
<dbReference type="PANTHER" id="PTHR43298:SF2">
    <property type="entry name" value="FMN_FAD EXPORTER YEEO-RELATED"/>
    <property type="match status" value="1"/>
</dbReference>
<evidence type="ECO:0000256" key="4">
    <source>
        <dbReference type="ARBA" id="ARBA00020268"/>
    </source>
</evidence>
<keyword evidence="15" id="KW-1185">Reference proteome</keyword>
<evidence type="ECO:0000256" key="11">
    <source>
        <dbReference type="ARBA" id="ARBA00023136"/>
    </source>
</evidence>
<evidence type="ECO:0000256" key="7">
    <source>
        <dbReference type="ARBA" id="ARBA00022475"/>
    </source>
</evidence>
<feature type="transmembrane region" description="Helical" evidence="13">
    <location>
        <begin position="193"/>
        <end position="213"/>
    </location>
</feature>
<dbReference type="InterPro" id="IPR002528">
    <property type="entry name" value="MATE_fam"/>
</dbReference>
<dbReference type="GO" id="GO:0015297">
    <property type="term" value="F:antiporter activity"/>
    <property type="evidence" value="ECO:0007669"/>
    <property type="project" value="UniProtKB-KW"/>
</dbReference>
<evidence type="ECO:0000256" key="6">
    <source>
        <dbReference type="ARBA" id="ARBA00022449"/>
    </source>
</evidence>
<dbReference type="InterPro" id="IPR050222">
    <property type="entry name" value="MATE_MdtK"/>
</dbReference>
<keyword evidence="5" id="KW-0813">Transport</keyword>
<evidence type="ECO:0000256" key="9">
    <source>
        <dbReference type="ARBA" id="ARBA00022989"/>
    </source>
</evidence>
<evidence type="ECO:0000256" key="10">
    <source>
        <dbReference type="ARBA" id="ARBA00023065"/>
    </source>
</evidence>
<feature type="transmembrane region" description="Helical" evidence="13">
    <location>
        <begin position="234"/>
        <end position="262"/>
    </location>
</feature>
<organism evidence="14 15">
    <name type="scientific">Coprococcus hominis</name>
    <name type="common">ex Liu et al. 2022</name>
    <dbReference type="NCBI Taxonomy" id="2763039"/>
    <lineage>
        <taxon>Bacteria</taxon>
        <taxon>Bacillati</taxon>
        <taxon>Bacillota</taxon>
        <taxon>Clostridia</taxon>
        <taxon>Lachnospirales</taxon>
        <taxon>Lachnospiraceae</taxon>
        <taxon>Coprococcus</taxon>
    </lineage>
</organism>
<evidence type="ECO:0000256" key="13">
    <source>
        <dbReference type="SAM" id="Phobius"/>
    </source>
</evidence>
<evidence type="ECO:0000256" key="5">
    <source>
        <dbReference type="ARBA" id="ARBA00022448"/>
    </source>
</evidence>
<evidence type="ECO:0000256" key="3">
    <source>
        <dbReference type="ARBA" id="ARBA00010199"/>
    </source>
</evidence>
<feature type="transmembrane region" description="Helical" evidence="13">
    <location>
        <begin position="7"/>
        <end position="24"/>
    </location>
</feature>
<dbReference type="AlphaFoldDB" id="A0A8I0AI73"/>
<gene>
    <name evidence="14" type="ORF">H8S09_11855</name>
</gene>
<dbReference type="GO" id="GO:0042910">
    <property type="term" value="F:xenobiotic transmembrane transporter activity"/>
    <property type="evidence" value="ECO:0007669"/>
    <property type="project" value="InterPro"/>
</dbReference>
<keyword evidence="10" id="KW-0406">Ion transport</keyword>
<comment type="subcellular location">
    <subcellularLocation>
        <location evidence="2">Cell membrane</location>
        <topology evidence="2">Multi-pass membrane protein</topology>
    </subcellularLocation>
</comment>
<dbReference type="RefSeq" id="WP_186847902.1">
    <property type="nucleotide sequence ID" value="NZ_JACOOX010000006.1"/>
</dbReference>
<comment type="caution">
    <text evidence="14">The sequence shown here is derived from an EMBL/GenBank/DDBJ whole genome shotgun (WGS) entry which is preliminary data.</text>
</comment>
<comment type="similarity">
    <text evidence="3">Belongs to the multi antimicrobial extrusion (MATE) (TC 2.A.66.1) family.</text>
</comment>
<dbReference type="PANTHER" id="PTHR43298">
    <property type="entry name" value="MULTIDRUG RESISTANCE PROTEIN NORM-RELATED"/>
    <property type="match status" value="1"/>
</dbReference>
<keyword evidence="11 13" id="KW-0472">Membrane</keyword>
<feature type="transmembrane region" description="Helical" evidence="13">
    <location>
        <begin position="130"/>
        <end position="149"/>
    </location>
</feature>
<dbReference type="InterPro" id="IPR048279">
    <property type="entry name" value="MdtK-like"/>
</dbReference>
<dbReference type="CDD" id="cd13134">
    <property type="entry name" value="MATE_like_8"/>
    <property type="match status" value="1"/>
</dbReference>
<dbReference type="Proteomes" id="UP000615234">
    <property type="component" value="Unassembled WGS sequence"/>
</dbReference>
<evidence type="ECO:0000313" key="15">
    <source>
        <dbReference type="Proteomes" id="UP000615234"/>
    </source>
</evidence>
<feature type="transmembrane region" description="Helical" evidence="13">
    <location>
        <begin position="88"/>
        <end position="110"/>
    </location>
</feature>
<dbReference type="Pfam" id="PF01554">
    <property type="entry name" value="MatE"/>
    <property type="match status" value="2"/>
</dbReference>
<keyword evidence="9 13" id="KW-1133">Transmembrane helix</keyword>
<dbReference type="GO" id="GO:0006811">
    <property type="term" value="P:monoatomic ion transport"/>
    <property type="evidence" value="ECO:0007669"/>
    <property type="project" value="UniProtKB-KW"/>
</dbReference>
<reference evidence="14 15" key="1">
    <citation type="submission" date="2020-08" db="EMBL/GenBank/DDBJ databases">
        <title>Genome public.</title>
        <authorList>
            <person name="Liu C."/>
            <person name="Sun Q."/>
        </authorList>
    </citation>
    <scope>NUCLEOTIDE SEQUENCE [LARGE SCALE GENOMIC DNA]</scope>
    <source>
        <strain evidence="14 15">NSJ-10</strain>
    </source>
</reference>
<evidence type="ECO:0000256" key="12">
    <source>
        <dbReference type="ARBA" id="ARBA00031636"/>
    </source>
</evidence>
<evidence type="ECO:0000256" key="1">
    <source>
        <dbReference type="ARBA" id="ARBA00003408"/>
    </source>
</evidence>
<proteinExistence type="inferred from homology"/>